<comment type="similarity">
    <text evidence="1">Belongs to the ROK (NagC/XylR) family.</text>
</comment>
<evidence type="ECO:0000256" key="2">
    <source>
        <dbReference type="SAM" id="MobiDB-lite"/>
    </source>
</evidence>
<dbReference type="Proteomes" id="UP001566476">
    <property type="component" value="Unassembled WGS sequence"/>
</dbReference>
<dbReference type="PANTHER" id="PTHR18964">
    <property type="entry name" value="ROK (REPRESSOR, ORF, KINASE) FAMILY"/>
    <property type="match status" value="1"/>
</dbReference>
<accession>A0ABV4I5V5</accession>
<evidence type="ECO:0000313" key="3">
    <source>
        <dbReference type="EMBL" id="MEZ0494073.1"/>
    </source>
</evidence>
<reference evidence="3 4" key="1">
    <citation type="submission" date="2024-07" db="EMBL/GenBank/DDBJ databases">
        <authorList>
            <person name="Thanompreechachai J."/>
            <person name="Duangmal K."/>
        </authorList>
    </citation>
    <scope>NUCLEOTIDE SEQUENCE [LARGE SCALE GENOMIC DNA]</scope>
    <source>
        <strain evidence="3 4">TBRC 1896</strain>
    </source>
</reference>
<dbReference type="InterPro" id="IPR000600">
    <property type="entry name" value="ROK"/>
</dbReference>
<evidence type="ECO:0000313" key="4">
    <source>
        <dbReference type="Proteomes" id="UP001566476"/>
    </source>
</evidence>
<dbReference type="Pfam" id="PF00480">
    <property type="entry name" value="ROK"/>
    <property type="match status" value="1"/>
</dbReference>
<keyword evidence="4" id="KW-1185">Reference proteome</keyword>
<comment type="caution">
    <text evidence="3">The sequence shown here is derived from an EMBL/GenBank/DDBJ whole genome shotgun (WGS) entry which is preliminary data.</text>
</comment>
<sequence length="222" mass="21848">MPQDPTPCRPAAPIGAPGRSFGVDVGGTTVKGLRLGADGTVRGEHRVRTPAPDPDGRRVAAAVLQVATALGHSPGEPLGVALPGVVDERAGRAVRSANLGWADVPFTGLLPPGTTLCHDVRAGAVAEARSGAARRAEGVVAFVPVGTGIAAAVLLDGIALVAGGFAGEIGQLVLTDGPFRGLRTEEVASAARRAGCEGARDAAAAPGAALLAADARTAAVAS</sequence>
<feature type="region of interest" description="Disordered" evidence="2">
    <location>
        <begin position="1"/>
        <end position="20"/>
    </location>
</feature>
<dbReference type="InterPro" id="IPR043129">
    <property type="entry name" value="ATPase_NBD"/>
</dbReference>
<dbReference type="CDD" id="cd23763">
    <property type="entry name" value="ASKHA_ATPase_ROK"/>
    <property type="match status" value="1"/>
</dbReference>
<dbReference type="RefSeq" id="WP_370720307.1">
    <property type="nucleotide sequence ID" value="NZ_JBGGTQ010000009.1"/>
</dbReference>
<dbReference type="PANTHER" id="PTHR18964:SF149">
    <property type="entry name" value="BIFUNCTIONAL UDP-N-ACETYLGLUCOSAMINE 2-EPIMERASE_N-ACETYLMANNOSAMINE KINASE"/>
    <property type="match status" value="1"/>
</dbReference>
<name>A0ABV4I5V5_9ACTN</name>
<dbReference type="SUPFAM" id="SSF53067">
    <property type="entry name" value="Actin-like ATPase domain"/>
    <property type="match status" value="1"/>
</dbReference>
<dbReference type="EMBL" id="JBGGTQ010000009">
    <property type="protein sequence ID" value="MEZ0494073.1"/>
    <property type="molecule type" value="Genomic_DNA"/>
</dbReference>
<organism evidence="3 4">
    <name type="scientific">Kineococcus mangrovi</name>
    <dbReference type="NCBI Taxonomy" id="1660183"/>
    <lineage>
        <taxon>Bacteria</taxon>
        <taxon>Bacillati</taxon>
        <taxon>Actinomycetota</taxon>
        <taxon>Actinomycetes</taxon>
        <taxon>Kineosporiales</taxon>
        <taxon>Kineosporiaceae</taxon>
        <taxon>Kineococcus</taxon>
    </lineage>
</organism>
<evidence type="ECO:0000256" key="1">
    <source>
        <dbReference type="ARBA" id="ARBA00006479"/>
    </source>
</evidence>
<dbReference type="Gene3D" id="3.30.420.40">
    <property type="match status" value="2"/>
</dbReference>
<feature type="compositionally biased region" description="Pro residues" evidence="2">
    <location>
        <begin position="1"/>
        <end position="10"/>
    </location>
</feature>
<protein>
    <submittedName>
        <fullName evidence="3">ROK family protein</fullName>
    </submittedName>
</protein>
<gene>
    <name evidence="3" type="ORF">AB2L28_17690</name>
</gene>
<proteinExistence type="inferred from homology"/>